<dbReference type="AlphaFoldDB" id="A0A842IWY8"/>
<dbReference type="RefSeq" id="WP_185789911.1">
    <property type="nucleotide sequence ID" value="NZ_JACLCP010000004.1"/>
</dbReference>
<keyword evidence="3" id="KW-1185">Reference proteome</keyword>
<feature type="transmembrane region" description="Helical" evidence="1">
    <location>
        <begin position="105"/>
        <end position="129"/>
    </location>
</feature>
<accession>A0A842IWY8</accession>
<evidence type="ECO:0000313" key="3">
    <source>
        <dbReference type="Proteomes" id="UP000533900"/>
    </source>
</evidence>
<dbReference type="EMBL" id="JACLCP010000004">
    <property type="protein sequence ID" value="MBC2846206.1"/>
    <property type="molecule type" value="Genomic_DNA"/>
</dbReference>
<keyword evidence="1" id="KW-0472">Membrane</keyword>
<keyword evidence="1" id="KW-1133">Transmembrane helix</keyword>
<feature type="transmembrane region" description="Helical" evidence="1">
    <location>
        <begin position="55"/>
        <end position="85"/>
    </location>
</feature>
<feature type="transmembrane region" description="Helical" evidence="1">
    <location>
        <begin position="149"/>
        <end position="170"/>
    </location>
</feature>
<reference evidence="2" key="1">
    <citation type="submission" date="2020-08" db="EMBL/GenBank/DDBJ databases">
        <title>Winogradskyella ouciana sp. nov., isolated from the hadal seawater of the Mariana Trench.</title>
        <authorList>
            <person name="He X."/>
        </authorList>
    </citation>
    <scope>NUCLEOTIDE SEQUENCE [LARGE SCALE GENOMIC DNA]</scope>
    <source>
        <strain evidence="2">KCTC 52348</strain>
    </source>
</reference>
<sequence length="189" mass="21620">MEILFFLSVTCLIVFMLLATYDGAYLHLWKYELFNRSESLFEHKTHTARAILFPLIVWLLFIDTSVVGFCIGLAFVIIDLIVLGLDAYSEKESRSFMNGLPKWEYILHLFANSFHFAAIVLIIAARIKIEGNSIAYTTDFMTYPSFETVQLIAVNILPGAIILGIVHLLLTLDFGKKLWNINRLRMTCC</sequence>
<comment type="caution">
    <text evidence="2">The sequence shown here is derived from an EMBL/GenBank/DDBJ whole genome shotgun (WGS) entry which is preliminary data.</text>
</comment>
<keyword evidence="1" id="KW-0812">Transmembrane</keyword>
<evidence type="ECO:0000313" key="2">
    <source>
        <dbReference type="EMBL" id="MBC2846206.1"/>
    </source>
</evidence>
<dbReference type="Proteomes" id="UP000533900">
    <property type="component" value="Unassembled WGS sequence"/>
</dbReference>
<evidence type="ECO:0000256" key="1">
    <source>
        <dbReference type="SAM" id="Phobius"/>
    </source>
</evidence>
<protein>
    <submittedName>
        <fullName evidence="2">Uncharacterized protein</fullName>
    </submittedName>
</protein>
<proteinExistence type="predicted"/>
<name>A0A842IWY8_9FLAO</name>
<organism evidence="2 3">
    <name type="scientific">Winogradskyella flava</name>
    <dbReference type="NCBI Taxonomy" id="1884876"/>
    <lineage>
        <taxon>Bacteria</taxon>
        <taxon>Pseudomonadati</taxon>
        <taxon>Bacteroidota</taxon>
        <taxon>Flavobacteriia</taxon>
        <taxon>Flavobacteriales</taxon>
        <taxon>Flavobacteriaceae</taxon>
        <taxon>Winogradskyella</taxon>
    </lineage>
</organism>
<gene>
    <name evidence="2" type="ORF">H7F21_13950</name>
</gene>